<sequence length="1402" mass="152442">MAATAGSPEIEAERKRRYGQEISVDKVVTALRQAKSHWSLRELASETLTRRGRRVGLVRTDATRVMLYKSAIDPIPRSGCPSTPSLVEAVTPSTPLTPQPLDPVVPASSSLAGGSQPANAASSTANSAPRRAASTLSIGLPPSSPPRSTAPKLVKSKRSKPAAGVNGEEAKRSKCRKLNTDEVPVASTSGAPIAATPATSTSAAPTPVPRKKRRKAASTTLPVASTSTGPIPSTSAAFSSVRVNPLTVKEQEARRKNDEVLQQWIAEWVSRAETWREREQPLTMAGAVNGEAEETENRLFELINGRIRERVRYGPPLDSDSPARRHIADHPATVEVLARLAVDSFLPPPLDSPALRRVDYDPFISKEDGPVLELTECEANSLGVDNDAAQYYLRSLVFPDVVTLRTFLSAYQENFGDHGWTAATLRSLELSGLRDEDPASLHYAGLTIRSSPGGRAIADGQKPAAASRCINLLRLTRELQAAQQQAADVDNGSVTEPKPDYSTLELIVHEFHELRLPASAATDANQPIISDTEVAIIAAIKTAAFNSADGGRLLRLDPSAVADFAGLVAGAGATRAALDLLAPLDPARDPATDNLMLTIKRALDDSLLYYANHEEIRPPLILDLKSKGGRRAYNDIYANMSAMRTRLQGRGFRAFEFLMTKDITASSLEGRKLFSSASVAARGPAAGQLLERVVQGLSPQTDDDVWRDLTPSADLWALILIHWLLLLAILFAIRVLHLAQPLLLVTHAGVINNYIRQNYFRDLLNPDADNLESFLDAETPTDPALVESIRSSEFVLPEQRNAKGGGWFMHVGSTAVVRYGPLGQHSALHLAQLDPGVLKYNPIVQDEAVALFAAAAAKTALCRRVLAVQLVRSEGVVPEEESQRLEFLRRARKEAECLSIECGLEDRLVAARQVLSDRFTTINSHRALAANQRRIEGDLEDEVRRRSEAALKGVENRSERPTFVGQPLANGDLVKLDPLFVDDAINSTSLPSSNCPCLAALKSIIARHEEALVDGVISPAPEIAFGPVASRAYCHWFLSAPEGAELARSAAQVGFPEKRVWTDDHREAYLATRTAMEDAKRAVRGLQLQGQLTVVEALAKLREDRAATTTKTTGRGSRKDVFLVTCCKCKEVFLDVNFGLKSTNHPCGDDKFVRVPILFFSSLSLILDESLLELEDKNLLTYKAVTARLLNPTSVLLGLPFDPSANPTLHIPVGTKSKYLLPLAIDALLIASRSSSSSVASDRILSIDGNRDAWSGSVRSQLEHVFGGIVSGVPLVLDKCRTCSKSRIVLTTRQPEQHNCVLAEVERGGEMVRNRIYYSAANRATLPLQESLLWLGLNNYRRILYALTDPHNKLVAGFVVGAKVGKRKVDPATEKFFPDNAKLSKANRMELLASLVLGWRQA</sequence>
<proteinExistence type="predicted"/>
<feature type="compositionally biased region" description="Low complexity" evidence="1">
    <location>
        <begin position="117"/>
        <end position="135"/>
    </location>
</feature>
<evidence type="ECO:0000256" key="1">
    <source>
        <dbReference type="SAM" id="MobiDB-lite"/>
    </source>
</evidence>
<keyword evidence="3" id="KW-1185">Reference proteome</keyword>
<evidence type="ECO:0000313" key="3">
    <source>
        <dbReference type="Proteomes" id="UP000777482"/>
    </source>
</evidence>
<dbReference type="Proteomes" id="UP000777482">
    <property type="component" value="Unassembled WGS sequence"/>
</dbReference>
<evidence type="ECO:0000313" key="2">
    <source>
        <dbReference type="EMBL" id="KAG0663392.1"/>
    </source>
</evidence>
<dbReference type="EMBL" id="PUHQ01000020">
    <property type="protein sequence ID" value="KAG0663392.1"/>
    <property type="molecule type" value="Genomic_DNA"/>
</dbReference>
<comment type="caution">
    <text evidence="2">The sequence shown here is derived from an EMBL/GenBank/DDBJ whole genome shotgun (WGS) entry which is preliminary data.</text>
</comment>
<gene>
    <name evidence="2" type="ORF">C6P46_002731</name>
</gene>
<name>A0A9P7B835_RHOMI</name>
<feature type="region of interest" description="Disordered" evidence="1">
    <location>
        <begin position="73"/>
        <end position="236"/>
    </location>
</feature>
<reference evidence="2 3" key="1">
    <citation type="submission" date="2020-11" db="EMBL/GenBank/DDBJ databases">
        <title>Kefir isolates.</title>
        <authorList>
            <person name="Marcisauskas S."/>
            <person name="Kim Y."/>
            <person name="Blasche S."/>
        </authorList>
    </citation>
    <scope>NUCLEOTIDE SEQUENCE [LARGE SCALE GENOMIC DNA]</scope>
    <source>
        <strain evidence="2 3">KR</strain>
    </source>
</reference>
<organism evidence="2 3">
    <name type="scientific">Rhodotorula mucilaginosa</name>
    <name type="common">Yeast</name>
    <name type="synonym">Rhodotorula rubra</name>
    <dbReference type="NCBI Taxonomy" id="5537"/>
    <lineage>
        <taxon>Eukaryota</taxon>
        <taxon>Fungi</taxon>
        <taxon>Dikarya</taxon>
        <taxon>Basidiomycota</taxon>
        <taxon>Pucciniomycotina</taxon>
        <taxon>Microbotryomycetes</taxon>
        <taxon>Sporidiobolales</taxon>
        <taxon>Sporidiobolaceae</taxon>
        <taxon>Rhodotorula</taxon>
    </lineage>
</organism>
<protein>
    <submittedName>
        <fullName evidence="2">Uncharacterized protein</fullName>
    </submittedName>
</protein>
<dbReference type="OrthoDB" id="10564898at2759"/>
<feature type="compositionally biased region" description="Low complexity" evidence="1">
    <location>
        <begin position="186"/>
        <end position="205"/>
    </location>
</feature>
<feature type="compositionally biased region" description="Polar residues" evidence="1">
    <location>
        <begin position="217"/>
        <end position="236"/>
    </location>
</feature>
<feature type="compositionally biased region" description="Polar residues" evidence="1">
    <location>
        <begin position="80"/>
        <end position="94"/>
    </location>
</feature>
<accession>A0A9P7B835</accession>